<name>A0A366RKI4_9HYPO</name>
<feature type="compositionally biased region" description="Polar residues" evidence="1">
    <location>
        <begin position="583"/>
        <end position="598"/>
    </location>
</feature>
<feature type="region of interest" description="Disordered" evidence="1">
    <location>
        <begin position="1"/>
        <end position="69"/>
    </location>
</feature>
<dbReference type="EMBL" id="QKXC01000138">
    <property type="protein sequence ID" value="RBR16870.1"/>
    <property type="molecule type" value="Genomic_DNA"/>
</dbReference>
<comment type="caution">
    <text evidence="2">The sequence shown here is derived from an EMBL/GenBank/DDBJ whole genome shotgun (WGS) entry which is preliminary data.</text>
</comment>
<dbReference type="OrthoDB" id="5101876at2759"/>
<dbReference type="GeneID" id="41996224"/>
<reference evidence="2 3" key="1">
    <citation type="submission" date="2018-06" db="EMBL/GenBank/DDBJ databases">
        <title>Fusarium incarnatum-equiseti species complex species 28.</title>
        <authorList>
            <person name="Gardiner D.M."/>
        </authorList>
    </citation>
    <scope>NUCLEOTIDE SEQUENCE [LARGE SCALE GENOMIC DNA]</scope>
    <source>
        <strain evidence="2 3">FIESC_28</strain>
    </source>
</reference>
<feature type="region of interest" description="Disordered" evidence="1">
    <location>
        <begin position="361"/>
        <end position="423"/>
    </location>
</feature>
<accession>A0A366RKI4</accession>
<feature type="region of interest" description="Disordered" evidence="1">
    <location>
        <begin position="260"/>
        <end position="282"/>
    </location>
</feature>
<feature type="compositionally biased region" description="Low complexity" evidence="1">
    <location>
        <begin position="54"/>
        <end position="64"/>
    </location>
</feature>
<dbReference type="AlphaFoldDB" id="A0A366RKI4"/>
<dbReference type="Proteomes" id="UP000253153">
    <property type="component" value="Unassembled WGS sequence"/>
</dbReference>
<feature type="region of interest" description="Disordered" evidence="1">
    <location>
        <begin position="209"/>
        <end position="247"/>
    </location>
</feature>
<feature type="region of interest" description="Disordered" evidence="1">
    <location>
        <begin position="170"/>
        <end position="190"/>
    </location>
</feature>
<evidence type="ECO:0000313" key="2">
    <source>
        <dbReference type="EMBL" id="RBR16870.1"/>
    </source>
</evidence>
<organism evidence="2 3">
    <name type="scientific">Fusarium coffeatum</name>
    <dbReference type="NCBI Taxonomy" id="231269"/>
    <lineage>
        <taxon>Eukaryota</taxon>
        <taxon>Fungi</taxon>
        <taxon>Dikarya</taxon>
        <taxon>Ascomycota</taxon>
        <taxon>Pezizomycotina</taxon>
        <taxon>Sordariomycetes</taxon>
        <taxon>Hypocreomycetidae</taxon>
        <taxon>Hypocreales</taxon>
        <taxon>Nectriaceae</taxon>
        <taxon>Fusarium</taxon>
        <taxon>Fusarium incarnatum-equiseti species complex</taxon>
    </lineage>
</organism>
<evidence type="ECO:0000313" key="3">
    <source>
        <dbReference type="Proteomes" id="UP000253153"/>
    </source>
</evidence>
<feature type="compositionally biased region" description="Basic and acidic residues" evidence="1">
    <location>
        <begin position="269"/>
        <end position="282"/>
    </location>
</feature>
<gene>
    <name evidence="2" type="ORF">FIESC28_06785</name>
</gene>
<protein>
    <submittedName>
        <fullName evidence="2">Uncharacterized protein</fullName>
    </submittedName>
</protein>
<sequence length="731" mass="83414">MVSDTKGKASHVTSNNFHQPSSSSRHHSRSNHQPSETLNARDHIRSVDEDPHFSSTQSSTGQRRSSNRHFRSYNIPLHAERFSRDNSPVRLPQYQLSFRGQGPIPLRPSSLRSIPEDLPFESQQEQTSAPNFSLDNEGPVVPDIYPQYNYGDPNQQDPMDYSARYQNGSNFPAGHAYAQPSFTQGTRPADDPEKVRLRAELAAYQAMEGKIKASEKQREREEQIRKETEAEFQRRMEHIQKSQEEARRDIEKVKKEAEEATWKRAQTAQREHEAKEAEKEREAKIMESEIRIKIEMERKAEEAEKRAREKLEHEMELRLHEKMKGKMDDFMELAKQRFLAMEGPSLHQRATEWRGNRDELDYEENQDQQVKQQARPPSLPHSPRESLTDSSCLPSQFHKTENTTSIADRSHSGRRPPSVPVAPSQSFFYDETRYHEGSLCSDQGPPFHPHAAPPPRHRTGYMPPGHNPWHPSVHDYARGHKPRPPNLVEELSLAFAEVLRNWNSNDRMAGSMMDERTPFDYPPFEGQTSENPRGFYYTDDRASAFERHREWVERGRRQDWAQHFDETGQSPDPGAQTFHRPFPSTNMAPQPQQSSNYTVVDGDIDSDSDQASTYATPPESQAGDVMIGEDTAGGHTVAAIAPAVGRQGAEPISRRLVALEGDGSRTYVVSSLEDSFRDRKVAGQLYAATAHMNRQGKPRENGFVPGVKHPPIERDISQYLITDDTEVESLD</sequence>
<proteinExistence type="predicted"/>
<evidence type="ECO:0000256" key="1">
    <source>
        <dbReference type="SAM" id="MobiDB-lite"/>
    </source>
</evidence>
<feature type="region of interest" description="Disordered" evidence="1">
    <location>
        <begin position="564"/>
        <end position="628"/>
    </location>
</feature>
<feature type="compositionally biased region" description="Polar residues" evidence="1">
    <location>
        <begin position="609"/>
        <end position="619"/>
    </location>
</feature>
<feature type="compositionally biased region" description="Basic and acidic residues" evidence="1">
    <location>
        <begin position="39"/>
        <end position="52"/>
    </location>
</feature>
<dbReference type="RefSeq" id="XP_031015037.1">
    <property type="nucleotide sequence ID" value="XM_031160928.1"/>
</dbReference>
<keyword evidence="3" id="KW-1185">Reference proteome</keyword>